<dbReference type="GO" id="GO:0046872">
    <property type="term" value="F:metal ion binding"/>
    <property type="evidence" value="ECO:0007669"/>
    <property type="project" value="UniProtKB-KW"/>
</dbReference>
<reference evidence="7 8" key="1">
    <citation type="submission" date="2011-11" db="EMBL/GenBank/DDBJ databases">
        <title>The Noncontiguous Finished sequence of Saccharomonospora cyanea NA-134.</title>
        <authorList>
            <consortium name="US DOE Joint Genome Institute"/>
            <person name="Lucas S."/>
            <person name="Han J."/>
            <person name="Lapidus A."/>
            <person name="Cheng J.-F."/>
            <person name="Goodwin L."/>
            <person name="Pitluck S."/>
            <person name="Peters L."/>
            <person name="Ovchinnikova G."/>
            <person name="Lu M."/>
            <person name="Detter J.C."/>
            <person name="Han C."/>
            <person name="Tapia R."/>
            <person name="Land M."/>
            <person name="Hauser L."/>
            <person name="Kyrpides N."/>
            <person name="Ivanova N."/>
            <person name="Pagani I."/>
            <person name="Brambilla E.-M."/>
            <person name="Klenk H.-P."/>
            <person name="Woyke T."/>
        </authorList>
    </citation>
    <scope>NUCLEOTIDE SEQUENCE [LARGE SCALE GENOMIC DNA]</scope>
    <source>
        <strain evidence="7 8">NA-134</strain>
    </source>
</reference>
<sequence>MANPALDDIDYNQLRQLVGLVDHDLASDPFPVKAMDAVVFTVGNATQTAHFYQTAFGMDLVAYSGPETGNYEYKSFVLKSGSARFVINGGVKPTSPLLDHHRKHGDGVTDLALEVADVDKCVEHARANGATVLEEPHDVSDEHGTVRIAAIAAYGDTRHSLVDRSRYSGPYLPGYEARERSAPKPEGAPKRLFQAVDHCVGNVELGRMDEWVAFYHRVMGFVNMAEFVGDDIATEYSALMSKVVANGNHRVKFPLNEPAVAKKKSQIDEFLEFYDGPGCQHIALATNDIIGTVKAMRAAGVEFLDTPDSYYDDPELRARIGEVRVPIETLKEHRILVDRDEDGYLLQIFTKPIGDRPTVFYELIERHGSLGFGKGNFKALFEAIEREQARRGNL</sequence>
<evidence type="ECO:0000256" key="5">
    <source>
        <dbReference type="PIRSR" id="PIRSR009283-1"/>
    </source>
</evidence>
<keyword evidence="7" id="KW-0560">Oxidoreductase</keyword>
<dbReference type="PANTHER" id="PTHR11959:SF1">
    <property type="entry name" value="4-HYDROXYPHENYLPYRUVATE DIOXYGENASE"/>
    <property type="match status" value="1"/>
</dbReference>
<dbReference type="NCBIfam" id="TIGR01263">
    <property type="entry name" value="4HPPD"/>
    <property type="match status" value="1"/>
</dbReference>
<keyword evidence="3" id="KW-0677">Repeat</keyword>
<dbReference type="SUPFAM" id="SSF54593">
    <property type="entry name" value="Glyoxalase/Bleomycin resistance protein/Dihydroxybiphenyl dioxygenase"/>
    <property type="match status" value="1"/>
</dbReference>
<dbReference type="InterPro" id="IPR004360">
    <property type="entry name" value="Glyas_Fos-R_dOase_dom"/>
</dbReference>
<protein>
    <submittedName>
        <fullName evidence="7">4-hydroxyphenylpyruvate dioxygenase</fullName>
    </submittedName>
</protein>
<evidence type="ECO:0000259" key="6">
    <source>
        <dbReference type="PROSITE" id="PS51819"/>
    </source>
</evidence>
<dbReference type="PANTHER" id="PTHR11959">
    <property type="entry name" value="4-HYDROXYPHENYLPYRUVATE DIOXYGENASE"/>
    <property type="match status" value="1"/>
</dbReference>
<dbReference type="InterPro" id="IPR029068">
    <property type="entry name" value="Glyas_Bleomycin-R_OHBP_Dase"/>
</dbReference>
<dbReference type="CDD" id="cd07250">
    <property type="entry name" value="HPPD_C_like"/>
    <property type="match status" value="1"/>
</dbReference>
<keyword evidence="7" id="KW-0670">Pyruvate</keyword>
<evidence type="ECO:0000256" key="2">
    <source>
        <dbReference type="ARBA" id="ARBA00022723"/>
    </source>
</evidence>
<keyword evidence="8" id="KW-1185">Reference proteome</keyword>
<keyword evidence="7" id="KW-0223">Dioxygenase</keyword>
<evidence type="ECO:0000256" key="3">
    <source>
        <dbReference type="ARBA" id="ARBA00022737"/>
    </source>
</evidence>
<keyword evidence="2 5" id="KW-0479">Metal-binding</keyword>
<dbReference type="InterPro" id="IPR041736">
    <property type="entry name" value="4OHPhenylPyrv_dOase_N"/>
</dbReference>
<feature type="domain" description="VOC" evidence="6">
    <location>
        <begin position="195"/>
        <end position="351"/>
    </location>
</feature>
<feature type="binding site" evidence="5">
    <location>
        <position position="281"/>
    </location>
    <ligand>
        <name>Fe cation</name>
        <dbReference type="ChEBI" id="CHEBI:24875"/>
    </ligand>
</feature>
<dbReference type="PROSITE" id="PS51819">
    <property type="entry name" value="VOC"/>
    <property type="match status" value="2"/>
</dbReference>
<dbReference type="AlphaFoldDB" id="H5XL25"/>
<dbReference type="PIRSF" id="PIRSF009283">
    <property type="entry name" value="HPP_dOase"/>
    <property type="match status" value="1"/>
</dbReference>
<dbReference type="GO" id="GO:0003868">
    <property type="term" value="F:4-hydroxyphenylpyruvate dioxygenase activity"/>
    <property type="evidence" value="ECO:0007669"/>
    <property type="project" value="InterPro"/>
</dbReference>
<dbReference type="STRING" id="882082.SaccyDRAFT_4239"/>
<dbReference type="CDD" id="cd08342">
    <property type="entry name" value="HPPD_N_like"/>
    <property type="match status" value="1"/>
</dbReference>
<dbReference type="InterPro" id="IPR005956">
    <property type="entry name" value="4OHPhenylPyrv_dOase"/>
</dbReference>
<name>H5XL25_9PSEU</name>
<comment type="similarity">
    <text evidence="1">Belongs to the 4HPPD family.</text>
</comment>
<gene>
    <name evidence="7" type="ORF">SaccyDRAFT_4239</name>
</gene>
<dbReference type="FunFam" id="3.10.180.10:FF:000001">
    <property type="entry name" value="4-hydroxyphenylpyruvate dioxygenase"/>
    <property type="match status" value="1"/>
</dbReference>
<feature type="binding site" evidence="5">
    <location>
        <position position="198"/>
    </location>
    <ligand>
        <name>Fe cation</name>
        <dbReference type="ChEBI" id="CHEBI:24875"/>
    </ligand>
</feature>
<proteinExistence type="inferred from homology"/>
<dbReference type="InterPro" id="IPR041735">
    <property type="entry name" value="4OHPhenylPyrv_dOase_C"/>
</dbReference>
<keyword evidence="4 5" id="KW-0408">Iron</keyword>
<comment type="cofactor">
    <cofactor evidence="5">
        <name>Fe cation</name>
        <dbReference type="ChEBI" id="CHEBI:24875"/>
    </cofactor>
    <text evidence="5">Binds 1 Fe cation per subunit.</text>
</comment>
<evidence type="ECO:0000313" key="8">
    <source>
        <dbReference type="Proteomes" id="UP000002791"/>
    </source>
</evidence>
<dbReference type="InterPro" id="IPR037523">
    <property type="entry name" value="VOC_core"/>
</dbReference>
<feature type="domain" description="VOC" evidence="6">
    <location>
        <begin position="34"/>
        <end position="164"/>
    </location>
</feature>
<organism evidence="7 8">
    <name type="scientific">Saccharomonospora cyanea NA-134</name>
    <dbReference type="NCBI Taxonomy" id="882082"/>
    <lineage>
        <taxon>Bacteria</taxon>
        <taxon>Bacillati</taxon>
        <taxon>Actinomycetota</taxon>
        <taxon>Actinomycetes</taxon>
        <taxon>Pseudonocardiales</taxon>
        <taxon>Pseudonocardiaceae</taxon>
        <taxon>Saccharomonospora</taxon>
    </lineage>
</organism>
<evidence type="ECO:0000313" key="7">
    <source>
        <dbReference type="EMBL" id="EHR63057.1"/>
    </source>
</evidence>
<dbReference type="eggNOG" id="COG3185">
    <property type="taxonomic scope" value="Bacteria"/>
</dbReference>
<accession>H5XL25</accession>
<dbReference type="EMBL" id="CM001440">
    <property type="protein sequence ID" value="EHR63057.1"/>
    <property type="molecule type" value="Genomic_DNA"/>
</dbReference>
<evidence type="ECO:0000256" key="1">
    <source>
        <dbReference type="ARBA" id="ARBA00005877"/>
    </source>
</evidence>
<dbReference type="GO" id="GO:0006572">
    <property type="term" value="P:L-tyrosine catabolic process"/>
    <property type="evidence" value="ECO:0007669"/>
    <property type="project" value="TreeGrafter"/>
</dbReference>
<dbReference type="OrthoDB" id="9780241at2"/>
<dbReference type="Proteomes" id="UP000002791">
    <property type="component" value="Chromosome"/>
</dbReference>
<dbReference type="RefSeq" id="WP_005459139.1">
    <property type="nucleotide sequence ID" value="NZ_CM001440.1"/>
</dbReference>
<evidence type="ECO:0000256" key="4">
    <source>
        <dbReference type="ARBA" id="ARBA00023004"/>
    </source>
</evidence>
<feature type="binding site" evidence="5">
    <location>
        <position position="362"/>
    </location>
    <ligand>
        <name>Fe cation</name>
        <dbReference type="ChEBI" id="CHEBI:24875"/>
    </ligand>
</feature>
<dbReference type="Gene3D" id="3.10.180.10">
    <property type="entry name" value="2,3-Dihydroxybiphenyl 1,2-Dioxygenase, domain 1"/>
    <property type="match status" value="2"/>
</dbReference>
<dbReference type="HOGENOM" id="CLU_034004_1_1_11"/>
<dbReference type="Pfam" id="PF00903">
    <property type="entry name" value="Glyoxalase"/>
    <property type="match status" value="2"/>
</dbReference>